<reference evidence="2 3" key="1">
    <citation type="submission" date="2023-01" db="EMBL/GenBank/DDBJ databases">
        <title>Analysis of 21 Apiospora genomes using comparative genomics revels a genus with tremendous synthesis potential of carbohydrate active enzymes and secondary metabolites.</title>
        <authorList>
            <person name="Sorensen T."/>
        </authorList>
    </citation>
    <scope>NUCLEOTIDE SEQUENCE [LARGE SCALE GENOMIC DNA]</scope>
    <source>
        <strain evidence="2 3">CBS 20057</strain>
    </source>
</reference>
<evidence type="ECO:0000313" key="3">
    <source>
        <dbReference type="Proteomes" id="UP001396898"/>
    </source>
</evidence>
<keyword evidence="3" id="KW-1185">Reference proteome</keyword>
<feature type="compositionally biased region" description="Basic and acidic residues" evidence="1">
    <location>
        <begin position="46"/>
        <end position="62"/>
    </location>
</feature>
<gene>
    <name evidence="2" type="ORF">PG991_003531</name>
</gene>
<proteinExistence type="predicted"/>
<sequence length="169" mass="18130">MPDSCRASPKAAPPIGGGASEVPILTTGTRCKGTCYNRASRTPFHLRDDNSCSGRRGADGPRPHPAGTTAGGTAVVVRTRLRHGARVLSSLARICHLTLGDLGMRAIVMAAGYQKLYIAETQSPATGKPDASSDFTRKRPIIMDRETRREIYEKPAIPQSLIRSKVMMG</sequence>
<evidence type="ECO:0000256" key="1">
    <source>
        <dbReference type="SAM" id="MobiDB-lite"/>
    </source>
</evidence>
<comment type="caution">
    <text evidence="2">The sequence shown here is derived from an EMBL/GenBank/DDBJ whole genome shotgun (WGS) entry which is preliminary data.</text>
</comment>
<dbReference type="EMBL" id="JAQQWI010000007">
    <property type="protein sequence ID" value="KAK8026475.1"/>
    <property type="molecule type" value="Genomic_DNA"/>
</dbReference>
<protein>
    <submittedName>
        <fullName evidence="2">Uncharacterized protein</fullName>
    </submittedName>
</protein>
<feature type="region of interest" description="Disordered" evidence="1">
    <location>
        <begin position="46"/>
        <end position="71"/>
    </location>
</feature>
<accession>A0ABR1S507</accession>
<dbReference type="Proteomes" id="UP001396898">
    <property type="component" value="Unassembled WGS sequence"/>
</dbReference>
<organism evidence="2 3">
    <name type="scientific">Apiospora marii</name>
    <dbReference type="NCBI Taxonomy" id="335849"/>
    <lineage>
        <taxon>Eukaryota</taxon>
        <taxon>Fungi</taxon>
        <taxon>Dikarya</taxon>
        <taxon>Ascomycota</taxon>
        <taxon>Pezizomycotina</taxon>
        <taxon>Sordariomycetes</taxon>
        <taxon>Xylariomycetidae</taxon>
        <taxon>Amphisphaeriales</taxon>
        <taxon>Apiosporaceae</taxon>
        <taxon>Apiospora</taxon>
    </lineage>
</organism>
<evidence type="ECO:0000313" key="2">
    <source>
        <dbReference type="EMBL" id="KAK8026475.1"/>
    </source>
</evidence>
<name>A0ABR1S507_9PEZI</name>